<comment type="caution">
    <text evidence="5">The sequence shown here is derived from an EMBL/GenBank/DDBJ whole genome shotgun (WGS) entry which is preliminary data.</text>
</comment>
<dbReference type="EMBL" id="QHHQ01000001">
    <property type="protein sequence ID" value="RAI03670.1"/>
    <property type="molecule type" value="Genomic_DNA"/>
</dbReference>
<evidence type="ECO:0000313" key="5">
    <source>
        <dbReference type="EMBL" id="RAI03670.1"/>
    </source>
</evidence>
<dbReference type="Gene3D" id="1.10.10.10">
    <property type="entry name" value="Winged helix-like DNA-binding domain superfamily/Winged helix DNA-binding domain"/>
    <property type="match status" value="1"/>
</dbReference>
<dbReference type="InterPro" id="IPR014710">
    <property type="entry name" value="RmlC-like_jellyroll"/>
</dbReference>
<gene>
    <name evidence="5" type="ORF">DLJ53_04085</name>
</gene>
<evidence type="ECO:0000256" key="1">
    <source>
        <dbReference type="ARBA" id="ARBA00023015"/>
    </source>
</evidence>
<dbReference type="RefSeq" id="WP_111342577.1">
    <property type="nucleotide sequence ID" value="NZ_JAIWKD010000001.1"/>
</dbReference>
<dbReference type="SUPFAM" id="SSF51206">
    <property type="entry name" value="cAMP-binding domain-like"/>
    <property type="match status" value="1"/>
</dbReference>
<dbReference type="PROSITE" id="PS51063">
    <property type="entry name" value="HTH_CRP_2"/>
    <property type="match status" value="1"/>
</dbReference>
<keyword evidence="3" id="KW-0804">Transcription</keyword>
<feature type="domain" description="HTH crp-type" evidence="4">
    <location>
        <begin position="151"/>
        <end position="225"/>
    </location>
</feature>
<protein>
    <recommendedName>
        <fullName evidence="4">HTH crp-type domain-containing protein</fullName>
    </recommendedName>
</protein>
<keyword evidence="1" id="KW-0805">Transcription regulation</keyword>
<name>A0A8B2NY87_9HYPH</name>
<dbReference type="CDD" id="cd00038">
    <property type="entry name" value="CAP_ED"/>
    <property type="match status" value="1"/>
</dbReference>
<sequence>MTANNKLRPISRRIEALSHINSSALHHLERLIGRTNDFSRGSLFSEVGSVQSRPQVIVEGWMQRTHLLQDGRQQVLGHLLPGDFVNFSLHPQVPSLTNVECVTDVVLADASELRDHIAAVGPDDPLASAVLLALGVDEAITMNCIVRLTRQSAYERLAHLFLDLHYRLSLAGFVEDNSFELPLTQQALGEALGLSVVHLNRVLMQLRRDGSIERTGRTITLNDPERLRRRVDHNIPRWRIPAPFPAACGTVPARSSAIFATV</sequence>
<dbReference type="Proteomes" id="UP000249590">
    <property type="component" value="Unassembled WGS sequence"/>
</dbReference>
<dbReference type="InterPro" id="IPR036388">
    <property type="entry name" value="WH-like_DNA-bd_sf"/>
</dbReference>
<dbReference type="GO" id="GO:0006355">
    <property type="term" value="P:regulation of DNA-templated transcription"/>
    <property type="evidence" value="ECO:0007669"/>
    <property type="project" value="InterPro"/>
</dbReference>
<organism evidence="5 6">
    <name type="scientific">Acuticoccus sediminis</name>
    <dbReference type="NCBI Taxonomy" id="2184697"/>
    <lineage>
        <taxon>Bacteria</taxon>
        <taxon>Pseudomonadati</taxon>
        <taxon>Pseudomonadota</taxon>
        <taxon>Alphaproteobacteria</taxon>
        <taxon>Hyphomicrobiales</taxon>
        <taxon>Amorphaceae</taxon>
        <taxon>Acuticoccus</taxon>
    </lineage>
</organism>
<evidence type="ECO:0000256" key="2">
    <source>
        <dbReference type="ARBA" id="ARBA00023125"/>
    </source>
</evidence>
<dbReference type="InterPro" id="IPR018490">
    <property type="entry name" value="cNMP-bd_dom_sf"/>
</dbReference>
<dbReference type="SMART" id="SM00419">
    <property type="entry name" value="HTH_CRP"/>
    <property type="match status" value="1"/>
</dbReference>
<dbReference type="OrthoDB" id="7584044at2"/>
<dbReference type="Gene3D" id="2.60.120.10">
    <property type="entry name" value="Jelly Rolls"/>
    <property type="match status" value="1"/>
</dbReference>
<evidence type="ECO:0000259" key="4">
    <source>
        <dbReference type="PROSITE" id="PS51063"/>
    </source>
</evidence>
<keyword evidence="2" id="KW-0238">DNA-binding</keyword>
<dbReference type="Pfam" id="PF13545">
    <property type="entry name" value="HTH_Crp_2"/>
    <property type="match status" value="1"/>
</dbReference>
<reference evidence="5 6" key="1">
    <citation type="submission" date="2018-05" db="EMBL/GenBank/DDBJ databases">
        <title>Acuticoccus sediminis sp. nov., isolated from deep-sea sediment of Indian Ocean.</title>
        <authorList>
            <person name="Liu X."/>
            <person name="Lai Q."/>
            <person name="Du Y."/>
            <person name="Sun F."/>
            <person name="Zhang X."/>
            <person name="Wang S."/>
            <person name="Shao Z."/>
        </authorList>
    </citation>
    <scope>NUCLEOTIDE SEQUENCE [LARGE SCALE GENOMIC DNA]</scope>
    <source>
        <strain evidence="5 6">PTG4-2</strain>
    </source>
</reference>
<dbReference type="GO" id="GO:0003677">
    <property type="term" value="F:DNA binding"/>
    <property type="evidence" value="ECO:0007669"/>
    <property type="project" value="UniProtKB-KW"/>
</dbReference>
<keyword evidence="6" id="KW-1185">Reference proteome</keyword>
<evidence type="ECO:0000313" key="6">
    <source>
        <dbReference type="Proteomes" id="UP000249590"/>
    </source>
</evidence>
<proteinExistence type="predicted"/>
<accession>A0A8B2NY87</accession>
<dbReference type="AlphaFoldDB" id="A0A8B2NY87"/>
<dbReference type="InterPro" id="IPR000595">
    <property type="entry name" value="cNMP-bd_dom"/>
</dbReference>
<dbReference type="InterPro" id="IPR012318">
    <property type="entry name" value="HTH_CRP"/>
</dbReference>
<evidence type="ECO:0000256" key="3">
    <source>
        <dbReference type="ARBA" id="ARBA00023163"/>
    </source>
</evidence>
<dbReference type="SUPFAM" id="SSF46785">
    <property type="entry name" value="Winged helix' DNA-binding domain"/>
    <property type="match status" value="1"/>
</dbReference>
<dbReference type="InterPro" id="IPR036390">
    <property type="entry name" value="WH_DNA-bd_sf"/>
</dbReference>